<feature type="region of interest" description="Disordered" evidence="2">
    <location>
        <begin position="175"/>
        <end position="260"/>
    </location>
</feature>
<feature type="compositionally biased region" description="Basic and acidic residues" evidence="2">
    <location>
        <begin position="34"/>
        <end position="47"/>
    </location>
</feature>
<comment type="caution">
    <text evidence="4">The sequence shown here is derived from an EMBL/GenBank/DDBJ whole genome shotgun (WGS) entry which is preliminary data.</text>
</comment>
<feature type="region of interest" description="Disordered" evidence="2">
    <location>
        <begin position="1"/>
        <end position="47"/>
    </location>
</feature>
<feature type="compositionally biased region" description="Low complexity" evidence="2">
    <location>
        <begin position="189"/>
        <end position="216"/>
    </location>
</feature>
<protein>
    <recommendedName>
        <fullName evidence="3">C2H2-type domain-containing protein</fullName>
    </recommendedName>
</protein>
<dbReference type="PROSITE" id="PS00028">
    <property type="entry name" value="ZINC_FINGER_C2H2_1"/>
    <property type="match status" value="1"/>
</dbReference>
<keyword evidence="5" id="KW-1185">Reference proteome</keyword>
<gene>
    <name evidence="4" type="ORF">ACJRO7_035756</name>
</gene>
<dbReference type="PANTHER" id="PTHR47591">
    <property type="entry name" value="ZINC FINGER PROTEIN ZAT2-RELATED"/>
    <property type="match status" value="1"/>
</dbReference>
<keyword evidence="1" id="KW-0862">Zinc</keyword>
<dbReference type="InterPro" id="IPR013087">
    <property type="entry name" value="Znf_C2H2_type"/>
</dbReference>
<dbReference type="PROSITE" id="PS50157">
    <property type="entry name" value="ZINC_FINGER_C2H2_2"/>
    <property type="match status" value="1"/>
</dbReference>
<accession>A0ABD3JDZ7</accession>
<dbReference type="AlphaFoldDB" id="A0ABD3JDZ7"/>
<evidence type="ECO:0000256" key="1">
    <source>
        <dbReference type="PROSITE-ProRule" id="PRU00042"/>
    </source>
</evidence>
<evidence type="ECO:0000313" key="4">
    <source>
        <dbReference type="EMBL" id="KAL3723637.1"/>
    </source>
</evidence>
<keyword evidence="1" id="KW-0479">Metal-binding</keyword>
<evidence type="ECO:0000313" key="5">
    <source>
        <dbReference type="Proteomes" id="UP001634007"/>
    </source>
</evidence>
<dbReference type="Proteomes" id="UP001634007">
    <property type="component" value="Unassembled WGS sequence"/>
</dbReference>
<sequence length="260" mass="28032">MSNPHDKLLDQKHGTSPGNGSSRLENSVPNPPDRPPHARRVGDARDDTVVAVSWGSDMMTEVTGWGSSAPRSGRRLWRQCREPDPPAEVAQAAQVPRRKTNHGVPELPRSCSVCSLKFYGWRELFAHMRTHLEKESRCMRESFPPLDSSVEGEARDRGSGVEGRELASTLLHMSPRANEDRGDQNAAFSTAGSQGTDAAAAASQGADASGSAAHASPPRRGLGFKFDLNKPPPEEEDDNDDHGGSDLKKLPPKAEEGGGR</sequence>
<proteinExistence type="predicted"/>
<feature type="compositionally biased region" description="Basic and acidic residues" evidence="2">
    <location>
        <begin position="152"/>
        <end position="162"/>
    </location>
</feature>
<organism evidence="4 5">
    <name type="scientific">Eucalyptus globulus</name>
    <name type="common">Tasmanian blue gum</name>
    <dbReference type="NCBI Taxonomy" id="34317"/>
    <lineage>
        <taxon>Eukaryota</taxon>
        <taxon>Viridiplantae</taxon>
        <taxon>Streptophyta</taxon>
        <taxon>Embryophyta</taxon>
        <taxon>Tracheophyta</taxon>
        <taxon>Spermatophyta</taxon>
        <taxon>Magnoliopsida</taxon>
        <taxon>eudicotyledons</taxon>
        <taxon>Gunneridae</taxon>
        <taxon>Pentapetalae</taxon>
        <taxon>rosids</taxon>
        <taxon>malvids</taxon>
        <taxon>Myrtales</taxon>
        <taxon>Myrtaceae</taxon>
        <taxon>Myrtoideae</taxon>
        <taxon>Eucalypteae</taxon>
        <taxon>Eucalyptus</taxon>
    </lineage>
</organism>
<reference evidence="4 5" key="1">
    <citation type="submission" date="2024-11" db="EMBL/GenBank/DDBJ databases">
        <title>Chromosome-level genome assembly of Eucalyptus globulus Labill. provides insights into its genome evolution.</title>
        <authorList>
            <person name="Li X."/>
        </authorList>
    </citation>
    <scope>NUCLEOTIDE SEQUENCE [LARGE SCALE GENOMIC DNA]</scope>
    <source>
        <strain evidence="4">CL2024</strain>
        <tissue evidence="4">Fresh tender leaves</tissue>
    </source>
</reference>
<feature type="region of interest" description="Disordered" evidence="2">
    <location>
        <begin position="135"/>
        <end position="162"/>
    </location>
</feature>
<dbReference type="GO" id="GO:0008270">
    <property type="term" value="F:zinc ion binding"/>
    <property type="evidence" value="ECO:0007669"/>
    <property type="project" value="UniProtKB-KW"/>
</dbReference>
<feature type="compositionally biased region" description="Basic and acidic residues" evidence="2">
    <location>
        <begin position="1"/>
        <end position="13"/>
    </location>
</feature>
<dbReference type="PANTHER" id="PTHR47591:SF13">
    <property type="entry name" value="OS02G0293900 PROTEIN"/>
    <property type="match status" value="1"/>
</dbReference>
<dbReference type="EMBL" id="JBJKBG010000009">
    <property type="protein sequence ID" value="KAL3723637.1"/>
    <property type="molecule type" value="Genomic_DNA"/>
</dbReference>
<keyword evidence="1" id="KW-0863">Zinc-finger</keyword>
<name>A0ABD3JDZ7_EUCGL</name>
<evidence type="ECO:0000256" key="2">
    <source>
        <dbReference type="SAM" id="MobiDB-lite"/>
    </source>
</evidence>
<feature type="domain" description="C2H2-type" evidence="3">
    <location>
        <begin position="109"/>
        <end position="136"/>
    </location>
</feature>
<feature type="compositionally biased region" description="Polar residues" evidence="2">
    <location>
        <begin position="14"/>
        <end position="28"/>
    </location>
</feature>
<evidence type="ECO:0000259" key="3">
    <source>
        <dbReference type="PROSITE" id="PS50157"/>
    </source>
</evidence>
<feature type="compositionally biased region" description="Basic and acidic residues" evidence="2">
    <location>
        <begin position="241"/>
        <end position="260"/>
    </location>
</feature>